<evidence type="ECO:0000259" key="5">
    <source>
        <dbReference type="PROSITE" id="PS51891"/>
    </source>
</evidence>
<gene>
    <name evidence="6" type="ORF">ACFOES_00765</name>
</gene>
<name>A0ABV7AC38_9RHOB</name>
<dbReference type="RefSeq" id="WP_377830878.1">
    <property type="nucleotide sequence ID" value="NZ_JBHRSK010000001.1"/>
</dbReference>
<reference evidence="7" key="1">
    <citation type="journal article" date="2019" name="Int. J. Syst. Evol. Microbiol.">
        <title>The Global Catalogue of Microorganisms (GCM) 10K type strain sequencing project: providing services to taxonomists for standard genome sequencing and annotation.</title>
        <authorList>
            <consortium name="The Broad Institute Genomics Platform"/>
            <consortium name="The Broad Institute Genome Sequencing Center for Infectious Disease"/>
            <person name="Wu L."/>
            <person name="Ma J."/>
        </authorList>
    </citation>
    <scope>NUCLEOTIDE SEQUENCE [LARGE SCALE GENOMIC DNA]</scope>
    <source>
        <strain evidence="7">KCTC 62192</strain>
    </source>
</reference>
<dbReference type="Gene3D" id="3.90.1590.10">
    <property type="entry name" value="glutathione-dependent formaldehyde- activating enzyme (gfa)"/>
    <property type="match status" value="2"/>
</dbReference>
<feature type="domain" description="CENP-V/GFA" evidence="5">
    <location>
        <begin position="9"/>
        <end position="123"/>
    </location>
</feature>
<keyword evidence="4" id="KW-0456">Lyase</keyword>
<evidence type="ECO:0000313" key="6">
    <source>
        <dbReference type="EMBL" id="MFC2966615.1"/>
    </source>
</evidence>
<evidence type="ECO:0000256" key="1">
    <source>
        <dbReference type="ARBA" id="ARBA00005495"/>
    </source>
</evidence>
<dbReference type="PANTHER" id="PTHR33337:SF40">
    <property type="entry name" value="CENP-V_GFA DOMAIN-CONTAINING PROTEIN-RELATED"/>
    <property type="match status" value="1"/>
</dbReference>
<proteinExistence type="inferred from homology"/>
<dbReference type="Proteomes" id="UP001595443">
    <property type="component" value="Unassembled WGS sequence"/>
</dbReference>
<feature type="domain" description="CENP-V/GFA" evidence="5">
    <location>
        <begin position="138"/>
        <end position="251"/>
    </location>
</feature>
<evidence type="ECO:0000256" key="3">
    <source>
        <dbReference type="ARBA" id="ARBA00022833"/>
    </source>
</evidence>
<dbReference type="Pfam" id="PF04828">
    <property type="entry name" value="GFA"/>
    <property type="match status" value="2"/>
</dbReference>
<dbReference type="PANTHER" id="PTHR33337">
    <property type="entry name" value="GFA DOMAIN-CONTAINING PROTEIN"/>
    <property type="match status" value="1"/>
</dbReference>
<dbReference type="EMBL" id="JBHRSK010000001">
    <property type="protein sequence ID" value="MFC2966615.1"/>
    <property type="molecule type" value="Genomic_DNA"/>
</dbReference>
<evidence type="ECO:0000313" key="7">
    <source>
        <dbReference type="Proteomes" id="UP001595443"/>
    </source>
</evidence>
<keyword evidence="2" id="KW-0479">Metal-binding</keyword>
<dbReference type="SUPFAM" id="SSF51316">
    <property type="entry name" value="Mss4-like"/>
    <property type="match status" value="2"/>
</dbReference>
<comment type="similarity">
    <text evidence="1">Belongs to the Gfa family.</text>
</comment>
<comment type="caution">
    <text evidence="6">The sequence shown here is derived from an EMBL/GenBank/DDBJ whole genome shotgun (WGS) entry which is preliminary data.</text>
</comment>
<sequence>MSGPDSEHHEGGCLCGAVRFEVTGALPRVAACHCDRCRSWSGHVWAASPVPHTAFRLTRDEGLDWVVSSEHVKRGFCRHCGSSLFWQDDREDRIAVAAGAFDGPTGTRLEKDLCVEEAGDYYRIPGHETARPEAPDRLTAECLCGSVRFTLPGPAGAVTACHCSQCRRSSGHFAASFDVDEASVVYESRETLAEYETPGFARRGFCRQCGSSLWYRAGDGAFAVEAGAIRGPTGGRLVLHIFTEDKGDYYEIGDDLLPPPKD</sequence>
<keyword evidence="3" id="KW-0862">Zinc</keyword>
<evidence type="ECO:0000256" key="2">
    <source>
        <dbReference type="ARBA" id="ARBA00022723"/>
    </source>
</evidence>
<dbReference type="PROSITE" id="PS51891">
    <property type="entry name" value="CENP_V_GFA"/>
    <property type="match status" value="2"/>
</dbReference>
<protein>
    <submittedName>
        <fullName evidence="6">GFA family protein</fullName>
    </submittedName>
</protein>
<dbReference type="InterPro" id="IPR006913">
    <property type="entry name" value="CENP-V/GFA"/>
</dbReference>
<keyword evidence="7" id="KW-1185">Reference proteome</keyword>
<organism evidence="6 7">
    <name type="scientific">Acidimangrovimonas pyrenivorans</name>
    <dbReference type="NCBI Taxonomy" id="2030798"/>
    <lineage>
        <taxon>Bacteria</taxon>
        <taxon>Pseudomonadati</taxon>
        <taxon>Pseudomonadota</taxon>
        <taxon>Alphaproteobacteria</taxon>
        <taxon>Rhodobacterales</taxon>
        <taxon>Paracoccaceae</taxon>
        <taxon>Acidimangrovimonas</taxon>
    </lineage>
</organism>
<evidence type="ECO:0000256" key="4">
    <source>
        <dbReference type="ARBA" id="ARBA00023239"/>
    </source>
</evidence>
<dbReference type="InterPro" id="IPR011057">
    <property type="entry name" value="Mss4-like_sf"/>
</dbReference>
<accession>A0ABV7AC38</accession>